<evidence type="ECO:0000313" key="3">
    <source>
        <dbReference type="Proteomes" id="UP000834106"/>
    </source>
</evidence>
<organism evidence="2 3">
    <name type="scientific">Fraxinus pennsylvanica</name>
    <dbReference type="NCBI Taxonomy" id="56036"/>
    <lineage>
        <taxon>Eukaryota</taxon>
        <taxon>Viridiplantae</taxon>
        <taxon>Streptophyta</taxon>
        <taxon>Embryophyta</taxon>
        <taxon>Tracheophyta</taxon>
        <taxon>Spermatophyta</taxon>
        <taxon>Magnoliopsida</taxon>
        <taxon>eudicotyledons</taxon>
        <taxon>Gunneridae</taxon>
        <taxon>Pentapetalae</taxon>
        <taxon>asterids</taxon>
        <taxon>lamiids</taxon>
        <taxon>Lamiales</taxon>
        <taxon>Oleaceae</taxon>
        <taxon>Oleeae</taxon>
        <taxon>Fraxinus</taxon>
    </lineage>
</organism>
<keyword evidence="3" id="KW-1185">Reference proteome</keyword>
<feature type="compositionally biased region" description="Polar residues" evidence="1">
    <location>
        <begin position="243"/>
        <end position="264"/>
    </location>
</feature>
<proteinExistence type="predicted"/>
<evidence type="ECO:0000313" key="2">
    <source>
        <dbReference type="EMBL" id="CAI9772083.1"/>
    </source>
</evidence>
<dbReference type="PANTHER" id="PTHR22753">
    <property type="entry name" value="TRANSMEMBRANE PROTEIN 68"/>
    <property type="match status" value="1"/>
</dbReference>
<accession>A0AAD1ZMV3</accession>
<evidence type="ECO:0000256" key="1">
    <source>
        <dbReference type="SAM" id="MobiDB-lite"/>
    </source>
</evidence>
<dbReference type="GO" id="GO:0016020">
    <property type="term" value="C:membrane"/>
    <property type="evidence" value="ECO:0007669"/>
    <property type="project" value="TreeGrafter"/>
</dbReference>
<reference evidence="2" key="1">
    <citation type="submission" date="2023-05" db="EMBL/GenBank/DDBJ databases">
        <authorList>
            <person name="Huff M."/>
        </authorList>
    </citation>
    <scope>NUCLEOTIDE SEQUENCE</scope>
</reference>
<dbReference type="PANTHER" id="PTHR22753:SF24">
    <property type="entry name" value="ESTERASE_LIPASE_THIOESTERASE FAMILY PROTEIN"/>
    <property type="match status" value="1"/>
</dbReference>
<feature type="region of interest" description="Disordered" evidence="1">
    <location>
        <begin position="243"/>
        <end position="278"/>
    </location>
</feature>
<dbReference type="AlphaFoldDB" id="A0AAD1ZMV3"/>
<name>A0AAD1ZMV3_9LAMI</name>
<gene>
    <name evidence="2" type="ORF">FPE_LOCUS19513</name>
</gene>
<protein>
    <submittedName>
        <fullName evidence="2">Uncharacterized protein</fullName>
    </submittedName>
</protein>
<dbReference type="EMBL" id="OU503047">
    <property type="protein sequence ID" value="CAI9772083.1"/>
    <property type="molecule type" value="Genomic_DNA"/>
</dbReference>
<dbReference type="Proteomes" id="UP000834106">
    <property type="component" value="Chromosome 12"/>
</dbReference>
<sequence>MYLQTKRTDFSEVLRDTRSQQKIYNKTLRRCFHQTYITLDQAKCRKKIQVNSVRLVNIWEYSAFLQALAEIGAIDEEYLREKKVILHGAAHPEFFAENIEAPLQADVREALQQKGETYKLFGPEESEFGRMVLKFEQKFFPFGVVGKYVLEQSLDYNDVMKIPLMKKLMKRRNTLMAKIQSEITRNVNYFIKKREEDPNRHVFERAIVLFQAGNAEAPIYALSKGQCNELVIMPKANGSSIATPAATVTPNPSPSVSGISLQSDSDTRNFQEDALADE</sequence>